<organism evidence="1 2">
    <name type="scientific">Erwinia phage vB_EamM_Y3</name>
    <dbReference type="NCBI Taxonomy" id="1983553"/>
    <lineage>
        <taxon>Viruses</taxon>
        <taxon>Duplodnaviria</taxon>
        <taxon>Heunggongvirae</taxon>
        <taxon>Uroviricota</taxon>
        <taxon>Caudoviricetes</taxon>
        <taxon>Sasquatchvirus</taxon>
        <taxon>Sasquatchvirus Y3</taxon>
    </lineage>
</organism>
<sequence length="253" mass="29089">MSRVQNVYIPDVESFEPYVRSLCHMARILDQNGTNYNKMKHVVVIGTSKRMAEAYVRQLLGSKDLPSNLICFGCDESPVNHREFSYIGSHVVLLPELNYASESALDKISRRVIEMILSLKQKDEDTELKNGALTVTYQNPRIWSCLISCGAVMNAPNYANIQFQKDLVSSIGVGQLMDCMTNEDYHELHAQTITIGLEFLYVKTEYIIEKLHNLLWSLSSTNSEFKDKHTIVLHDDFRLALFEQYLLYDFRGF</sequence>
<evidence type="ECO:0000313" key="2">
    <source>
        <dbReference type="Proteomes" id="UP000240568"/>
    </source>
</evidence>
<protein>
    <submittedName>
        <fullName evidence="1">Uncharacterized protein</fullName>
    </submittedName>
</protein>
<reference evidence="1 2" key="1">
    <citation type="submission" date="2017-04" db="EMBL/GenBank/DDBJ databases">
        <authorList>
            <person name="Afonso C.L."/>
            <person name="Miller P.J."/>
            <person name="Scott M.A."/>
            <person name="Spackman E."/>
            <person name="Goraichik I."/>
            <person name="Dimitrov K.M."/>
            <person name="Suarez D.L."/>
            <person name="Swayne D.E."/>
        </authorList>
    </citation>
    <scope>NUCLEOTIDE SEQUENCE [LARGE SCALE GENOMIC DNA]</scope>
</reference>
<keyword evidence="2" id="KW-1185">Reference proteome</keyword>
<accession>A0A2H4IBF9</accession>
<evidence type="ECO:0000313" key="1">
    <source>
        <dbReference type="EMBL" id="ARW58887.1"/>
    </source>
</evidence>
<name>A0A2H4IBF9_9CAUD</name>
<dbReference type="Proteomes" id="UP000240568">
    <property type="component" value="Segment"/>
</dbReference>
<dbReference type="EMBL" id="KY984068">
    <property type="protein sequence ID" value="ARW58887.1"/>
    <property type="molecule type" value="Genomic_DNA"/>
</dbReference>
<proteinExistence type="predicted"/>
<gene>
    <name evidence="1" type="ORF">Y3_247</name>
</gene>